<feature type="transmembrane region" description="Helical" evidence="1">
    <location>
        <begin position="172"/>
        <end position="196"/>
    </location>
</feature>
<dbReference type="PANTHER" id="PTHR22714">
    <property type="entry name" value="PROTEIN CBG02446-RELATED"/>
    <property type="match status" value="1"/>
</dbReference>
<dbReference type="Proteomes" id="UP000887566">
    <property type="component" value="Unplaced"/>
</dbReference>
<keyword evidence="1" id="KW-1133">Transmembrane helix</keyword>
<protein>
    <submittedName>
        <fullName evidence="3">Uncharacterized protein</fullName>
    </submittedName>
</protein>
<keyword evidence="1" id="KW-0472">Membrane</keyword>
<dbReference type="WBParaSite" id="PSAMB.scaffold815size40927.g9000.t1">
    <property type="protein sequence ID" value="PSAMB.scaffold815size40927.g9000.t1"/>
    <property type="gene ID" value="PSAMB.scaffold815size40927.g9000"/>
</dbReference>
<dbReference type="AlphaFoldDB" id="A0A914XEL1"/>
<proteinExistence type="predicted"/>
<dbReference type="InterPro" id="IPR040128">
    <property type="entry name" value="T25E4.2-like"/>
</dbReference>
<keyword evidence="2" id="KW-1185">Reference proteome</keyword>
<keyword evidence="1" id="KW-0812">Transmembrane</keyword>
<reference evidence="3" key="1">
    <citation type="submission" date="2022-11" db="UniProtKB">
        <authorList>
            <consortium name="WormBaseParasite"/>
        </authorList>
    </citation>
    <scope>IDENTIFICATION</scope>
</reference>
<name>A0A914XEL1_9BILA</name>
<sequence length="219" mass="24633">MFKSSSGKPISGLSELAPLIQDGTFQLISYGLGDIFFTILEHAEGEQFDAMRKAIRANPPILIPDIDQVIAKIVEDPRLIYPGAYEIAIYSQIRDKCSLMFVSDDDLPEMWISIPYQKYSRIGSMVSAAMAGMVDYMLYIGDEYTAIEQRGDKCAGLDNLQEGKNPLAIKHYYGLLIVGVFGSGFALLFLLTEVVFAKWRKDKNAKQKIIVVQQKRRDF</sequence>
<evidence type="ECO:0000313" key="2">
    <source>
        <dbReference type="Proteomes" id="UP000887566"/>
    </source>
</evidence>
<evidence type="ECO:0000313" key="3">
    <source>
        <dbReference type="WBParaSite" id="PSAMB.scaffold815size40927.g9000.t1"/>
    </source>
</evidence>
<dbReference type="PANTHER" id="PTHR22714:SF2">
    <property type="entry name" value="IONOTROPIC GLUTAMATE RECEPTOR L-GLUTAMATE AND GLYCINE-BINDING DOMAIN-CONTAINING PROTEIN"/>
    <property type="match status" value="1"/>
</dbReference>
<accession>A0A914XEL1</accession>
<evidence type="ECO:0000256" key="1">
    <source>
        <dbReference type="SAM" id="Phobius"/>
    </source>
</evidence>
<organism evidence="2 3">
    <name type="scientific">Plectus sambesii</name>
    <dbReference type="NCBI Taxonomy" id="2011161"/>
    <lineage>
        <taxon>Eukaryota</taxon>
        <taxon>Metazoa</taxon>
        <taxon>Ecdysozoa</taxon>
        <taxon>Nematoda</taxon>
        <taxon>Chromadorea</taxon>
        <taxon>Plectida</taxon>
        <taxon>Plectina</taxon>
        <taxon>Plectoidea</taxon>
        <taxon>Plectidae</taxon>
        <taxon>Plectus</taxon>
    </lineage>
</organism>